<reference evidence="4" key="2">
    <citation type="submission" date="2017-06" db="EMBL/GenBank/DDBJ databases">
        <title>WGS assembly of Brachypodium distachyon.</title>
        <authorList>
            <consortium name="The International Brachypodium Initiative"/>
            <person name="Lucas S."/>
            <person name="Harmon-Smith M."/>
            <person name="Lail K."/>
            <person name="Tice H."/>
            <person name="Grimwood J."/>
            <person name="Bruce D."/>
            <person name="Barry K."/>
            <person name="Shu S."/>
            <person name="Lindquist E."/>
            <person name="Wang M."/>
            <person name="Pitluck S."/>
            <person name="Vogel J.P."/>
            <person name="Garvin D.F."/>
            <person name="Mockler T.C."/>
            <person name="Schmutz J."/>
            <person name="Rokhsar D."/>
            <person name="Bevan M.W."/>
        </authorList>
    </citation>
    <scope>NUCLEOTIDE SEQUENCE</scope>
    <source>
        <strain evidence="4">Bd21</strain>
    </source>
</reference>
<dbReference type="STRING" id="15368.A0A0Q3HHS3"/>
<sequence length="262" mass="28689">MAARLHHFLLLTALLQLLAASAAAAGDTVAAGKRRNVGKSLCPDSASFVLDNLTRPFNEGLLEAADLTFVPYGNAEVGADRSISCQHGPDECLLNTVQACVIDAWPDSNVHFGFINCVEDLAVKGRYGEWQSCVIKLGLDSKLITKCHKSERGHELSLKYGKLTDALVPPHKYVPWVVVNGKPIKGDYQNFLFYVCKAYKGHRRHRNHPKVCHGSSRRHPFVQEAVEAGDGVSYNSGDVEPDRVDDEGVHGKIEMVLADDAN</sequence>
<dbReference type="Pfam" id="PF03227">
    <property type="entry name" value="GILT"/>
    <property type="match status" value="1"/>
</dbReference>
<keyword evidence="3" id="KW-0732">Signal</keyword>
<reference evidence="5" key="3">
    <citation type="submission" date="2018-08" db="UniProtKB">
        <authorList>
            <consortium name="EnsemblPlants"/>
        </authorList>
    </citation>
    <scope>IDENTIFICATION</scope>
    <source>
        <strain evidence="5">cv. Bd21</strain>
    </source>
</reference>
<dbReference type="Gramene" id="KQK22109">
    <property type="protein sequence ID" value="KQK22109"/>
    <property type="gene ID" value="BRADI_1g65254v3"/>
</dbReference>
<evidence type="ECO:0000256" key="3">
    <source>
        <dbReference type="SAM" id="SignalP"/>
    </source>
</evidence>
<keyword evidence="6" id="KW-1185">Reference proteome</keyword>
<proteinExistence type="inferred from homology"/>
<dbReference type="Proteomes" id="UP000008810">
    <property type="component" value="Chromosome 1"/>
</dbReference>
<dbReference type="AlphaFoldDB" id="A0A0Q3HHS3"/>
<evidence type="ECO:0000313" key="5">
    <source>
        <dbReference type="EnsemblPlants" id="KQK22109"/>
    </source>
</evidence>
<dbReference type="GO" id="GO:0016491">
    <property type="term" value="F:oxidoreductase activity"/>
    <property type="evidence" value="ECO:0000318"/>
    <property type="project" value="GO_Central"/>
</dbReference>
<evidence type="ECO:0000256" key="1">
    <source>
        <dbReference type="ARBA" id="ARBA00005679"/>
    </source>
</evidence>
<evidence type="ECO:0000313" key="6">
    <source>
        <dbReference type="Proteomes" id="UP000008810"/>
    </source>
</evidence>
<dbReference type="GO" id="GO:0016671">
    <property type="term" value="F:oxidoreductase activity, acting on a sulfur group of donors, disulfide as acceptor"/>
    <property type="evidence" value="ECO:0007669"/>
    <property type="project" value="InterPro"/>
</dbReference>
<organism evidence="4">
    <name type="scientific">Brachypodium distachyon</name>
    <name type="common">Purple false brome</name>
    <name type="synonym">Trachynia distachya</name>
    <dbReference type="NCBI Taxonomy" id="15368"/>
    <lineage>
        <taxon>Eukaryota</taxon>
        <taxon>Viridiplantae</taxon>
        <taxon>Streptophyta</taxon>
        <taxon>Embryophyta</taxon>
        <taxon>Tracheophyta</taxon>
        <taxon>Spermatophyta</taxon>
        <taxon>Magnoliopsida</taxon>
        <taxon>Liliopsida</taxon>
        <taxon>Poales</taxon>
        <taxon>Poaceae</taxon>
        <taxon>BOP clade</taxon>
        <taxon>Pooideae</taxon>
        <taxon>Stipodae</taxon>
        <taxon>Brachypodieae</taxon>
        <taxon>Brachypodium</taxon>
    </lineage>
</organism>
<dbReference type="EnsemblPlants" id="KQK22109">
    <property type="protein sequence ID" value="KQK22109"/>
    <property type="gene ID" value="BRADI_1g65254v3"/>
</dbReference>
<name>A0A0Q3HHS3_BRADI</name>
<accession>A0A0Q3HHS3</accession>
<feature type="chain" id="PRO_5036297534" description="Gamma interferon inducible lysosomal thiol reductase" evidence="3">
    <location>
        <begin position="26"/>
        <end position="262"/>
    </location>
</feature>
<reference evidence="4 5" key="1">
    <citation type="journal article" date="2010" name="Nature">
        <title>Genome sequencing and analysis of the model grass Brachypodium distachyon.</title>
        <authorList>
            <consortium name="International Brachypodium Initiative"/>
        </authorList>
    </citation>
    <scope>NUCLEOTIDE SEQUENCE [LARGE SCALE GENOMIC DNA]</scope>
    <source>
        <strain evidence="4 5">Bd21</strain>
    </source>
</reference>
<dbReference type="ExpressionAtlas" id="A0A0Q3HHS3">
    <property type="expression patterns" value="baseline"/>
</dbReference>
<protein>
    <recommendedName>
        <fullName evidence="7">Gamma interferon inducible lysosomal thiol reductase</fullName>
    </recommendedName>
</protein>
<keyword evidence="2" id="KW-0325">Glycoprotein</keyword>
<comment type="similarity">
    <text evidence="1">Belongs to the GILT family.</text>
</comment>
<dbReference type="PANTHER" id="PTHR13234:SF75">
    <property type="entry name" value="GAMMA INTERFERON INDUCIBLE LYSOSOMAL THIOL REDUCTASE FAMILY PROTEIN, EXPRESSED"/>
    <property type="match status" value="1"/>
</dbReference>
<evidence type="ECO:0000313" key="4">
    <source>
        <dbReference type="EMBL" id="KQK22109.1"/>
    </source>
</evidence>
<dbReference type="InterPro" id="IPR004911">
    <property type="entry name" value="Interferon-induced_GILT"/>
</dbReference>
<evidence type="ECO:0008006" key="7">
    <source>
        <dbReference type="Google" id="ProtNLM"/>
    </source>
</evidence>
<gene>
    <name evidence="4" type="ORF">BRADI_1g65254v3</name>
</gene>
<evidence type="ECO:0000256" key="2">
    <source>
        <dbReference type="ARBA" id="ARBA00023180"/>
    </source>
</evidence>
<dbReference type="OrthoDB" id="958254at2759"/>
<dbReference type="EMBL" id="CM000880">
    <property type="protein sequence ID" value="KQK22109.1"/>
    <property type="molecule type" value="Genomic_DNA"/>
</dbReference>
<dbReference type="PANTHER" id="PTHR13234">
    <property type="entry name" value="GAMMA-INTERFERON INDUCIBLE LYSOSOMAL THIOL REDUCTASE GILT"/>
    <property type="match status" value="1"/>
</dbReference>
<feature type="signal peptide" evidence="3">
    <location>
        <begin position="1"/>
        <end position="25"/>
    </location>
</feature>
<dbReference type="InParanoid" id="A0A0Q3HHS3"/>